<evidence type="ECO:0000259" key="1">
    <source>
        <dbReference type="Pfam" id="PF00905"/>
    </source>
</evidence>
<name>A0A645DER1_9ZZZZ</name>
<dbReference type="InterPro" id="IPR012338">
    <property type="entry name" value="Beta-lactam/transpept-like"/>
</dbReference>
<dbReference type="GO" id="GO:0005886">
    <property type="term" value="C:plasma membrane"/>
    <property type="evidence" value="ECO:0007669"/>
    <property type="project" value="TreeGrafter"/>
</dbReference>
<dbReference type="Gene3D" id="3.40.710.10">
    <property type="entry name" value="DD-peptidase/beta-lactamase superfamily"/>
    <property type="match status" value="1"/>
</dbReference>
<dbReference type="GO" id="GO:0008658">
    <property type="term" value="F:penicillin binding"/>
    <property type="evidence" value="ECO:0007669"/>
    <property type="project" value="InterPro"/>
</dbReference>
<dbReference type="InterPro" id="IPR001460">
    <property type="entry name" value="PCN-bd_Tpept"/>
</dbReference>
<keyword evidence="2" id="KW-0645">Protease</keyword>
<dbReference type="GO" id="GO:0009002">
    <property type="term" value="F:serine-type D-Ala-D-Ala carboxypeptidase activity"/>
    <property type="evidence" value="ECO:0007669"/>
    <property type="project" value="UniProtKB-EC"/>
</dbReference>
<reference evidence="2" key="1">
    <citation type="submission" date="2019-08" db="EMBL/GenBank/DDBJ databases">
        <authorList>
            <person name="Kucharzyk K."/>
            <person name="Murdoch R.W."/>
            <person name="Higgins S."/>
            <person name="Loffler F."/>
        </authorList>
    </citation>
    <scope>NUCLEOTIDE SEQUENCE</scope>
</reference>
<protein>
    <submittedName>
        <fullName evidence="2">Peptidoglycan D,D-transpeptidase MrdA</fullName>
        <ecNumber evidence="2">3.4.16.4</ecNumber>
    </submittedName>
</protein>
<dbReference type="EC" id="3.4.16.4" evidence="2"/>
<dbReference type="Pfam" id="PF00905">
    <property type="entry name" value="Transpeptidase"/>
    <property type="match status" value="1"/>
</dbReference>
<comment type="caution">
    <text evidence="2">The sequence shown here is derived from an EMBL/GenBank/DDBJ whole genome shotgun (WGS) entry which is preliminary data.</text>
</comment>
<organism evidence="2">
    <name type="scientific">bioreactor metagenome</name>
    <dbReference type="NCBI Taxonomy" id="1076179"/>
    <lineage>
        <taxon>unclassified sequences</taxon>
        <taxon>metagenomes</taxon>
        <taxon>ecological metagenomes</taxon>
    </lineage>
</organism>
<dbReference type="GO" id="GO:0071972">
    <property type="term" value="F:peptidoglycan L,D-transpeptidase activity"/>
    <property type="evidence" value="ECO:0007669"/>
    <property type="project" value="TreeGrafter"/>
</dbReference>
<feature type="domain" description="Penicillin-binding protein transpeptidase" evidence="1">
    <location>
        <begin position="2"/>
        <end position="183"/>
    </location>
</feature>
<dbReference type="SUPFAM" id="SSF56601">
    <property type="entry name" value="beta-lactamase/transpeptidase-like"/>
    <property type="match status" value="1"/>
</dbReference>
<accession>A0A645DER1</accession>
<dbReference type="GO" id="GO:0071555">
    <property type="term" value="P:cell wall organization"/>
    <property type="evidence" value="ECO:0007669"/>
    <property type="project" value="TreeGrafter"/>
</dbReference>
<gene>
    <name evidence="2" type="primary">mrdA_28</name>
    <name evidence="2" type="ORF">SDC9_134839</name>
</gene>
<dbReference type="PANTHER" id="PTHR30627">
    <property type="entry name" value="PEPTIDOGLYCAN D,D-TRANSPEPTIDASE"/>
    <property type="match status" value="1"/>
</dbReference>
<proteinExistence type="predicted"/>
<evidence type="ECO:0000313" key="2">
    <source>
        <dbReference type="EMBL" id="MPM87739.1"/>
    </source>
</evidence>
<dbReference type="PANTHER" id="PTHR30627:SF2">
    <property type="entry name" value="PEPTIDOGLYCAN D,D-TRANSPEPTIDASE MRDA"/>
    <property type="match status" value="1"/>
</dbReference>
<dbReference type="InterPro" id="IPR050515">
    <property type="entry name" value="Beta-lactam/transpept"/>
</dbReference>
<dbReference type="AlphaFoldDB" id="A0A645DER1"/>
<keyword evidence="2" id="KW-0121">Carboxypeptidase</keyword>
<sequence>MGLGEKTGVELTGEVAGNVAGPESREKEARRWYDGNTIQAAIGQSDHLFTPIQMANYIATIANGGTRYKPTLVRAINNYHNTEIVKAFEPEVLGTLDIDKESLDAIKAGMRSAAEVGTASSVFGNYPVKVAGKTGTASISSGTANGVFVCFAPYDNPEIAIAVVIEHGGSGNATAPVAKAILDTYFAHQADAAPLPDDEMSLIG</sequence>
<dbReference type="EMBL" id="VSSQ01035507">
    <property type="protein sequence ID" value="MPM87739.1"/>
    <property type="molecule type" value="Genomic_DNA"/>
</dbReference>
<keyword evidence="2" id="KW-0378">Hydrolase</keyword>